<sequence>MNLSAAACRVFIVRKPNGDQVFTMNSAVKRFGLIEHVKRYSYRAVSFVRAMPAFTDEVLYVSKTGSVIQSLDSYPLKTVKEDDNSLSMDSETENSPTHWTPVPSPPSDFFALPKGVSPSDEIDLREIKLQYYVLCKNRRTRRDSAPHFAGIPGVDINRSVDFVERFSAMMLWSLQSLKTELRDLATVWTVVKQIEPLMDKMIVCVQELQSQDNMD</sequence>
<dbReference type="AlphaFoldDB" id="A0A9P5S319"/>
<protein>
    <submittedName>
        <fullName evidence="2">Uncharacterized protein</fullName>
    </submittedName>
</protein>
<dbReference type="EMBL" id="JAAAUQ010000257">
    <property type="protein sequence ID" value="KAF9152263.1"/>
    <property type="molecule type" value="Genomic_DNA"/>
</dbReference>
<feature type="region of interest" description="Disordered" evidence="1">
    <location>
        <begin position="82"/>
        <end position="104"/>
    </location>
</feature>
<dbReference type="Proteomes" id="UP000748756">
    <property type="component" value="Unassembled WGS sequence"/>
</dbReference>
<evidence type="ECO:0000313" key="2">
    <source>
        <dbReference type="EMBL" id="KAF9152263.1"/>
    </source>
</evidence>
<proteinExistence type="predicted"/>
<dbReference type="OrthoDB" id="2442421at2759"/>
<gene>
    <name evidence="2" type="ORF">BG015_005543</name>
</gene>
<name>A0A9P5S319_9FUNG</name>
<comment type="caution">
    <text evidence="2">The sequence shown here is derived from an EMBL/GenBank/DDBJ whole genome shotgun (WGS) entry which is preliminary data.</text>
</comment>
<organism evidence="2 3">
    <name type="scientific">Linnemannia schmuckeri</name>
    <dbReference type="NCBI Taxonomy" id="64567"/>
    <lineage>
        <taxon>Eukaryota</taxon>
        <taxon>Fungi</taxon>
        <taxon>Fungi incertae sedis</taxon>
        <taxon>Mucoromycota</taxon>
        <taxon>Mortierellomycotina</taxon>
        <taxon>Mortierellomycetes</taxon>
        <taxon>Mortierellales</taxon>
        <taxon>Mortierellaceae</taxon>
        <taxon>Linnemannia</taxon>
    </lineage>
</organism>
<feature type="compositionally biased region" description="Polar residues" evidence="1">
    <location>
        <begin position="85"/>
        <end position="98"/>
    </location>
</feature>
<accession>A0A9P5S319</accession>
<evidence type="ECO:0000256" key="1">
    <source>
        <dbReference type="SAM" id="MobiDB-lite"/>
    </source>
</evidence>
<reference evidence="2" key="1">
    <citation type="journal article" date="2020" name="Fungal Divers.">
        <title>Resolving the Mortierellaceae phylogeny through synthesis of multi-gene phylogenetics and phylogenomics.</title>
        <authorList>
            <person name="Vandepol N."/>
            <person name="Liber J."/>
            <person name="Desiro A."/>
            <person name="Na H."/>
            <person name="Kennedy M."/>
            <person name="Barry K."/>
            <person name="Grigoriev I.V."/>
            <person name="Miller A.N."/>
            <person name="O'Donnell K."/>
            <person name="Stajich J.E."/>
            <person name="Bonito G."/>
        </authorList>
    </citation>
    <scope>NUCLEOTIDE SEQUENCE</scope>
    <source>
        <strain evidence="2">NRRL 6426</strain>
    </source>
</reference>
<keyword evidence="3" id="KW-1185">Reference proteome</keyword>
<evidence type="ECO:0000313" key="3">
    <source>
        <dbReference type="Proteomes" id="UP000748756"/>
    </source>
</evidence>